<dbReference type="EMBL" id="JASAOG010000084">
    <property type="protein sequence ID" value="KAK0053725.1"/>
    <property type="molecule type" value="Genomic_DNA"/>
</dbReference>
<dbReference type="InterPro" id="IPR011042">
    <property type="entry name" value="6-blade_b-propeller_TolB-like"/>
</dbReference>
<protein>
    <submittedName>
        <fullName evidence="8">Tripartite motif-containing protein 2</fullName>
    </submittedName>
</protein>
<sequence length="790" mass="88279">MPPKAKLRSTSQSKLTLAELLDTEIVRCGHCKKLYDQPLLLPCLHTLCAQCVVDTIVSTANSEVCEDQHQHECTDHQRTETTSSACQAPACSAEVTKVTQCLEANNANQEESTLKLLPYIYFDCPLCRSRAKLKKHFDIRKNELCHPFEDSNNEYKFSRVSNDIHFKGLEKQQMVSFSDDMQHHVRALVELSLARNYFLQSLTQLHTRKRIESRECLYCRYEGKSVPASSYCLDCKDDMCKDCCSAHQKTKLTRNHQVAWDEGVHRGLFDYDIRSRSFVPCGKHPSQPVDQFCSQCQLVMCELCGNSEHQDHKVEGVEPTSKRLLSEIQHIQQAFSRTASSLAAHSRLLKEHQDKLLTCKETIMTQIATQTEQLHDMINRERNRLARQLEEDLGKEKNAMDKKLSDVQCLESSLVDASQLLLHVSTCGRPDEIVSLHEHALSRYTQLVNSTPTYTLTKKLAPVYRPGACTERNVSILLGQVSTQRIAINNEAKYRSPMPVSTLMPTVLQPPQLCHSFNASSPLDTKPIYPTGLAFHKNLLAVVDRANASVKLFDLSSKLLNELGHGEGQAKLQKPFDATFFQDGTIAVTDTEGGSVKMFDRSGQFLKSFTGNLKHPKGIALTHSKGEITVIDGLLRKLTIFNAKSGEMVKELQPKVCDQEDDQSSEGDILIEPTYIAVGPANNYVITDMAAPHIKILTSQADLLTSSMTYGTRQHELLHPGGLCVDKFGQIFIADTNNSRVHVGLPNGEMTELLVTAKSGISKPTCLTITDEGHLCIGQSGGDIKIFKYL</sequence>
<reference evidence="8" key="1">
    <citation type="journal article" date="2023" name="PLoS Negl. Trop. Dis.">
        <title>A genome sequence for Biomphalaria pfeifferi, the major vector snail for the human-infecting parasite Schistosoma mansoni.</title>
        <authorList>
            <person name="Bu L."/>
            <person name="Lu L."/>
            <person name="Laidemitt M.R."/>
            <person name="Zhang S.M."/>
            <person name="Mutuku M."/>
            <person name="Mkoji G."/>
            <person name="Steinauer M."/>
            <person name="Loker E.S."/>
        </authorList>
    </citation>
    <scope>NUCLEOTIDE SEQUENCE</scope>
    <source>
        <strain evidence="8">KasaAsao</strain>
    </source>
</reference>
<keyword evidence="1" id="KW-0479">Metal-binding</keyword>
<dbReference type="PANTHER" id="PTHR25462">
    <property type="entry name" value="BONUS, ISOFORM C-RELATED"/>
    <property type="match status" value="1"/>
</dbReference>
<dbReference type="Proteomes" id="UP001233172">
    <property type="component" value="Unassembled WGS sequence"/>
</dbReference>
<accession>A0AAD8BFQ7</accession>
<dbReference type="SUPFAM" id="SSF101898">
    <property type="entry name" value="NHL repeat"/>
    <property type="match status" value="1"/>
</dbReference>
<evidence type="ECO:0000256" key="5">
    <source>
        <dbReference type="PROSITE-ProRule" id="PRU00024"/>
    </source>
</evidence>
<evidence type="ECO:0000256" key="3">
    <source>
        <dbReference type="ARBA" id="ARBA00022771"/>
    </source>
</evidence>
<dbReference type="PROSITE" id="PS50119">
    <property type="entry name" value="ZF_BBOX"/>
    <property type="match status" value="1"/>
</dbReference>
<feature type="repeat" description="NHL" evidence="6">
    <location>
        <begin position="704"/>
        <end position="747"/>
    </location>
</feature>
<evidence type="ECO:0000256" key="4">
    <source>
        <dbReference type="ARBA" id="ARBA00022833"/>
    </source>
</evidence>
<evidence type="ECO:0000256" key="6">
    <source>
        <dbReference type="PROSITE-ProRule" id="PRU00504"/>
    </source>
</evidence>
<dbReference type="Gene3D" id="3.30.160.60">
    <property type="entry name" value="Classic Zinc Finger"/>
    <property type="match status" value="1"/>
</dbReference>
<keyword evidence="4" id="KW-0862">Zinc</keyword>
<dbReference type="InterPro" id="IPR000315">
    <property type="entry name" value="Znf_B-box"/>
</dbReference>
<evidence type="ECO:0000313" key="8">
    <source>
        <dbReference type="EMBL" id="KAK0053725.1"/>
    </source>
</evidence>
<dbReference type="InterPro" id="IPR047153">
    <property type="entry name" value="TRIM45/56/19-like"/>
</dbReference>
<organism evidence="8 9">
    <name type="scientific">Biomphalaria pfeifferi</name>
    <name type="common">Bloodfluke planorb</name>
    <name type="synonym">Freshwater snail</name>
    <dbReference type="NCBI Taxonomy" id="112525"/>
    <lineage>
        <taxon>Eukaryota</taxon>
        <taxon>Metazoa</taxon>
        <taxon>Spiralia</taxon>
        <taxon>Lophotrochozoa</taxon>
        <taxon>Mollusca</taxon>
        <taxon>Gastropoda</taxon>
        <taxon>Heterobranchia</taxon>
        <taxon>Euthyneura</taxon>
        <taxon>Panpulmonata</taxon>
        <taxon>Hygrophila</taxon>
        <taxon>Lymnaeoidea</taxon>
        <taxon>Planorbidae</taxon>
        <taxon>Biomphalaria</taxon>
    </lineage>
</organism>
<dbReference type="AlphaFoldDB" id="A0AAD8BFQ7"/>
<dbReference type="Gene3D" id="2.120.10.30">
    <property type="entry name" value="TolB, C-terminal domain"/>
    <property type="match status" value="1"/>
</dbReference>
<dbReference type="InterPro" id="IPR017907">
    <property type="entry name" value="Znf_RING_CS"/>
</dbReference>
<dbReference type="CDD" id="cd05819">
    <property type="entry name" value="NHL"/>
    <property type="match status" value="1"/>
</dbReference>
<reference evidence="8" key="2">
    <citation type="submission" date="2023-04" db="EMBL/GenBank/DDBJ databases">
        <authorList>
            <person name="Bu L."/>
            <person name="Lu L."/>
            <person name="Laidemitt M.R."/>
            <person name="Zhang S.M."/>
            <person name="Mutuku M."/>
            <person name="Mkoji G."/>
            <person name="Steinauer M."/>
            <person name="Loker E.S."/>
        </authorList>
    </citation>
    <scope>NUCLEOTIDE SEQUENCE</scope>
    <source>
        <strain evidence="8">KasaAsao</strain>
        <tissue evidence="8">Whole Snail</tissue>
    </source>
</reference>
<dbReference type="SUPFAM" id="SSF57845">
    <property type="entry name" value="B-box zinc-binding domain"/>
    <property type="match status" value="1"/>
</dbReference>
<dbReference type="CDD" id="cd19756">
    <property type="entry name" value="Bbox2"/>
    <property type="match status" value="1"/>
</dbReference>
<proteinExistence type="predicted"/>
<keyword evidence="3 5" id="KW-0863">Zinc-finger</keyword>
<feature type="domain" description="B box-type" evidence="7">
    <location>
        <begin position="276"/>
        <end position="317"/>
    </location>
</feature>
<evidence type="ECO:0000256" key="1">
    <source>
        <dbReference type="ARBA" id="ARBA00022723"/>
    </source>
</evidence>
<dbReference type="GO" id="GO:0008270">
    <property type="term" value="F:zinc ion binding"/>
    <property type="evidence" value="ECO:0007669"/>
    <property type="project" value="UniProtKB-KW"/>
</dbReference>
<name>A0AAD8BFQ7_BIOPF</name>
<comment type="caution">
    <text evidence="8">The sequence shown here is derived from an EMBL/GenBank/DDBJ whole genome shotgun (WGS) entry which is preliminary data.</text>
</comment>
<dbReference type="Pfam" id="PF01436">
    <property type="entry name" value="NHL"/>
    <property type="match status" value="1"/>
</dbReference>
<evidence type="ECO:0000259" key="7">
    <source>
        <dbReference type="PROSITE" id="PS50119"/>
    </source>
</evidence>
<keyword evidence="2" id="KW-0677">Repeat</keyword>
<evidence type="ECO:0000256" key="2">
    <source>
        <dbReference type="ARBA" id="ARBA00022737"/>
    </source>
</evidence>
<evidence type="ECO:0000313" key="9">
    <source>
        <dbReference type="Proteomes" id="UP001233172"/>
    </source>
</evidence>
<dbReference type="Pfam" id="PF00643">
    <property type="entry name" value="zf-B_box"/>
    <property type="match status" value="1"/>
</dbReference>
<dbReference type="PANTHER" id="PTHR25462:SF296">
    <property type="entry name" value="MEIOTIC P26, ISOFORM F"/>
    <property type="match status" value="1"/>
</dbReference>
<dbReference type="InterPro" id="IPR001258">
    <property type="entry name" value="NHL_repeat"/>
</dbReference>
<dbReference type="PROSITE" id="PS51125">
    <property type="entry name" value="NHL"/>
    <property type="match status" value="1"/>
</dbReference>
<dbReference type="SMART" id="SM00336">
    <property type="entry name" value="BBOX"/>
    <property type="match status" value="2"/>
</dbReference>
<dbReference type="PROSITE" id="PS00518">
    <property type="entry name" value="ZF_RING_1"/>
    <property type="match status" value="1"/>
</dbReference>
<gene>
    <name evidence="8" type="ORF">Bpfe_016945</name>
</gene>
<keyword evidence="9" id="KW-1185">Reference proteome</keyword>